<feature type="transmembrane region" description="Helical" evidence="6">
    <location>
        <begin position="225"/>
        <end position="242"/>
    </location>
</feature>
<sequence>MKLICFPKLRSGRTEMKHGSNLGDKTNVNEEYKEAFRTKSYVKMWNQVHGFDRLPSTSTSLTPNHRVHLSEFLLKLRQETLDKIGSLNVHRLLLEYFEAALEACNLCQLLLESIHQTRVYYQRIRKVIELSKRIQNFSDEQCSLVLKELTGFALLKNPLSIVTPLQFRNTHDNNLGLFRKLTSKREKIRRKAKFRRISKRIGSLCLVISNTALVIALLILVLHSMFGIIVAPGLAAAWFVCIRKKKKTGWSSHQQGLNTSLVERLGEQLDISAKGIYILINDFDTISRLAWRLHDEIEHRKSVANMCIKNGKTEVLKEVVREFCMLDSSFLEQLKELEEQTKLCFHTINRSRQRVIEEIVDSQP</sequence>
<evidence type="ECO:0000256" key="4">
    <source>
        <dbReference type="ARBA" id="ARBA00022989"/>
    </source>
</evidence>
<evidence type="ECO:0000256" key="3">
    <source>
        <dbReference type="ARBA" id="ARBA00022692"/>
    </source>
</evidence>
<keyword evidence="5 6" id="KW-0472">Membrane</keyword>
<dbReference type="Proteomes" id="UP001396334">
    <property type="component" value="Unassembled WGS sequence"/>
</dbReference>
<name>A0ABR2SLV1_9ROSI</name>
<keyword evidence="3 6" id="KW-0812">Transmembrane</keyword>
<evidence type="ECO:0000256" key="1">
    <source>
        <dbReference type="ARBA" id="ARBA00004370"/>
    </source>
</evidence>
<evidence type="ECO:0000313" key="7">
    <source>
        <dbReference type="EMBL" id="KAK9026205.1"/>
    </source>
</evidence>
<evidence type="ECO:0000313" key="8">
    <source>
        <dbReference type="Proteomes" id="UP001396334"/>
    </source>
</evidence>
<dbReference type="PANTHER" id="PTHR31113">
    <property type="entry name" value="UPF0496 PROTEIN 3-RELATED"/>
    <property type="match status" value="1"/>
</dbReference>
<keyword evidence="8" id="KW-1185">Reference proteome</keyword>
<organism evidence="7 8">
    <name type="scientific">Hibiscus sabdariffa</name>
    <name type="common">roselle</name>
    <dbReference type="NCBI Taxonomy" id="183260"/>
    <lineage>
        <taxon>Eukaryota</taxon>
        <taxon>Viridiplantae</taxon>
        <taxon>Streptophyta</taxon>
        <taxon>Embryophyta</taxon>
        <taxon>Tracheophyta</taxon>
        <taxon>Spermatophyta</taxon>
        <taxon>Magnoliopsida</taxon>
        <taxon>eudicotyledons</taxon>
        <taxon>Gunneridae</taxon>
        <taxon>Pentapetalae</taxon>
        <taxon>rosids</taxon>
        <taxon>malvids</taxon>
        <taxon>Malvales</taxon>
        <taxon>Malvaceae</taxon>
        <taxon>Malvoideae</taxon>
        <taxon>Hibiscus</taxon>
    </lineage>
</organism>
<comment type="caution">
    <text evidence="7">The sequence shown here is derived from an EMBL/GenBank/DDBJ whole genome shotgun (WGS) entry which is preliminary data.</text>
</comment>
<comment type="similarity">
    <text evidence="2">Belongs to the UPF0496 family.</text>
</comment>
<gene>
    <name evidence="7" type="ORF">V6N11_039050</name>
</gene>
<dbReference type="PANTHER" id="PTHR31113:SF20">
    <property type="entry name" value="UPF0496 PROTEIN 2-RELATED"/>
    <property type="match status" value="1"/>
</dbReference>
<reference evidence="7 8" key="1">
    <citation type="journal article" date="2024" name="G3 (Bethesda)">
        <title>Genome assembly of Hibiscus sabdariffa L. provides insights into metabolisms of medicinal natural products.</title>
        <authorList>
            <person name="Kim T."/>
        </authorList>
    </citation>
    <scope>NUCLEOTIDE SEQUENCE [LARGE SCALE GENOMIC DNA]</scope>
    <source>
        <strain evidence="7">TK-2024</strain>
        <tissue evidence="7">Old leaves</tissue>
    </source>
</reference>
<dbReference type="Pfam" id="PF05055">
    <property type="entry name" value="DUF677"/>
    <property type="match status" value="1"/>
</dbReference>
<dbReference type="InterPro" id="IPR007749">
    <property type="entry name" value="DUF677"/>
</dbReference>
<comment type="subcellular location">
    <subcellularLocation>
        <location evidence="1">Membrane</location>
    </subcellularLocation>
</comment>
<feature type="transmembrane region" description="Helical" evidence="6">
    <location>
        <begin position="201"/>
        <end position="219"/>
    </location>
</feature>
<evidence type="ECO:0000256" key="5">
    <source>
        <dbReference type="ARBA" id="ARBA00023136"/>
    </source>
</evidence>
<dbReference type="EMBL" id="JBBPBN010000013">
    <property type="protein sequence ID" value="KAK9026205.1"/>
    <property type="molecule type" value="Genomic_DNA"/>
</dbReference>
<accession>A0ABR2SLV1</accession>
<proteinExistence type="inferred from homology"/>
<keyword evidence="4 6" id="KW-1133">Transmembrane helix</keyword>
<evidence type="ECO:0000256" key="2">
    <source>
        <dbReference type="ARBA" id="ARBA00009074"/>
    </source>
</evidence>
<protein>
    <submittedName>
        <fullName evidence="7">Uncharacterized protein</fullName>
    </submittedName>
</protein>
<evidence type="ECO:0000256" key="6">
    <source>
        <dbReference type="SAM" id="Phobius"/>
    </source>
</evidence>